<evidence type="ECO:0000256" key="1">
    <source>
        <dbReference type="SAM" id="Phobius"/>
    </source>
</evidence>
<evidence type="ECO:0000313" key="3">
    <source>
        <dbReference type="Proteomes" id="UP001303046"/>
    </source>
</evidence>
<dbReference type="Pfam" id="PF10323">
    <property type="entry name" value="7TM_GPCR_Srv"/>
    <property type="match status" value="1"/>
</dbReference>
<dbReference type="Proteomes" id="UP001303046">
    <property type="component" value="Unassembled WGS sequence"/>
</dbReference>
<evidence type="ECO:0000313" key="2">
    <source>
        <dbReference type="EMBL" id="KAK6744655.1"/>
    </source>
</evidence>
<sequence length="232" mass="27037">MFWSHRFTYLPAFSLGLTFMLLFIRVFGIVSLMFERTADTLYGKDVLEKLFDHPLCCLSTIFRWMVSLVLAWPIFIQMNVSYSRIDDELMPFIPDGDLQVDVLLAAIVVYCCILACTVCCLLMLFRVVTNSYAIKEHSQYQLTMQTFGVYIVLLVMVIHFSVIYLQYDELESAITRMIGWFYYYNAFLTYIHPYILLIFNAEIRRRLASLGSPSTTNKCSRTVYVTRIPIST</sequence>
<feature type="transmembrane region" description="Helical" evidence="1">
    <location>
        <begin position="146"/>
        <end position="167"/>
    </location>
</feature>
<accession>A0ABR1D323</accession>
<keyword evidence="1" id="KW-0812">Transmembrane</keyword>
<dbReference type="InterPro" id="IPR019426">
    <property type="entry name" value="7TM_GPCR_serpentine_rcpt_Srv"/>
</dbReference>
<reference evidence="2 3" key="1">
    <citation type="submission" date="2023-08" db="EMBL/GenBank/DDBJ databases">
        <title>A Necator americanus chromosomal reference genome.</title>
        <authorList>
            <person name="Ilik V."/>
            <person name="Petrzelkova K.J."/>
            <person name="Pardy F."/>
            <person name="Fuh T."/>
            <person name="Niatou-Singa F.S."/>
            <person name="Gouil Q."/>
            <person name="Baker L."/>
            <person name="Ritchie M.E."/>
            <person name="Jex A.R."/>
            <person name="Gazzola D."/>
            <person name="Li H."/>
            <person name="Toshio Fujiwara R."/>
            <person name="Zhan B."/>
            <person name="Aroian R.V."/>
            <person name="Pafco B."/>
            <person name="Schwarz E.M."/>
        </authorList>
    </citation>
    <scope>NUCLEOTIDE SEQUENCE [LARGE SCALE GENOMIC DNA]</scope>
    <source>
        <strain evidence="2 3">Aroian</strain>
        <tissue evidence="2">Whole animal</tissue>
    </source>
</reference>
<keyword evidence="1" id="KW-1133">Transmembrane helix</keyword>
<feature type="transmembrane region" description="Helical" evidence="1">
    <location>
        <begin position="55"/>
        <end position="82"/>
    </location>
</feature>
<dbReference type="Gene3D" id="1.20.1070.10">
    <property type="entry name" value="Rhodopsin 7-helix transmembrane proteins"/>
    <property type="match status" value="1"/>
</dbReference>
<keyword evidence="3" id="KW-1185">Reference proteome</keyword>
<protein>
    <recommendedName>
        <fullName evidence="4">G-protein coupled receptors family 1 profile domain-containing protein</fullName>
    </recommendedName>
</protein>
<comment type="caution">
    <text evidence="2">The sequence shown here is derived from an EMBL/GenBank/DDBJ whole genome shotgun (WGS) entry which is preliminary data.</text>
</comment>
<gene>
    <name evidence="2" type="primary">Necator_chrIII.g12167</name>
    <name evidence="2" type="ORF">RB195_011401</name>
</gene>
<keyword evidence="1" id="KW-0472">Membrane</keyword>
<organism evidence="2 3">
    <name type="scientific">Necator americanus</name>
    <name type="common">Human hookworm</name>
    <dbReference type="NCBI Taxonomy" id="51031"/>
    <lineage>
        <taxon>Eukaryota</taxon>
        <taxon>Metazoa</taxon>
        <taxon>Ecdysozoa</taxon>
        <taxon>Nematoda</taxon>
        <taxon>Chromadorea</taxon>
        <taxon>Rhabditida</taxon>
        <taxon>Rhabditina</taxon>
        <taxon>Rhabditomorpha</taxon>
        <taxon>Strongyloidea</taxon>
        <taxon>Ancylostomatidae</taxon>
        <taxon>Bunostominae</taxon>
        <taxon>Necator</taxon>
    </lineage>
</organism>
<proteinExistence type="predicted"/>
<name>A0ABR1D323_NECAM</name>
<feature type="transmembrane region" description="Helical" evidence="1">
    <location>
        <begin position="12"/>
        <end position="34"/>
    </location>
</feature>
<feature type="transmembrane region" description="Helical" evidence="1">
    <location>
        <begin position="179"/>
        <end position="199"/>
    </location>
</feature>
<dbReference type="EMBL" id="JAVFWL010000003">
    <property type="protein sequence ID" value="KAK6744655.1"/>
    <property type="molecule type" value="Genomic_DNA"/>
</dbReference>
<feature type="transmembrane region" description="Helical" evidence="1">
    <location>
        <begin position="102"/>
        <end position="125"/>
    </location>
</feature>
<evidence type="ECO:0008006" key="4">
    <source>
        <dbReference type="Google" id="ProtNLM"/>
    </source>
</evidence>